<gene>
    <name evidence="2" type="ORF">SAMN04487783_1283</name>
</gene>
<name>A0AA94HLZ4_9MICO</name>
<protein>
    <submittedName>
        <fullName evidence="2">RES domain-containing protein</fullName>
    </submittedName>
</protein>
<proteinExistence type="predicted"/>
<keyword evidence="3" id="KW-1185">Reference proteome</keyword>
<evidence type="ECO:0000259" key="1">
    <source>
        <dbReference type="SMART" id="SM00953"/>
    </source>
</evidence>
<dbReference type="SMART" id="SM00953">
    <property type="entry name" value="RES"/>
    <property type="match status" value="1"/>
</dbReference>
<dbReference type="Proteomes" id="UP000198506">
    <property type="component" value="Unassembled WGS sequence"/>
</dbReference>
<reference evidence="2 3" key="1">
    <citation type="submission" date="2016-10" db="EMBL/GenBank/DDBJ databases">
        <authorList>
            <person name="Varghese N."/>
            <person name="Submissions S."/>
        </authorList>
    </citation>
    <scope>NUCLEOTIDE SEQUENCE [LARGE SCALE GENOMIC DNA]</scope>
    <source>
        <strain evidence="2 3">IAM 15147</strain>
    </source>
</reference>
<dbReference type="Pfam" id="PF08808">
    <property type="entry name" value="RES"/>
    <property type="match status" value="1"/>
</dbReference>
<dbReference type="AlphaFoldDB" id="A0AA94HLZ4"/>
<feature type="domain" description="RES" evidence="1">
    <location>
        <begin position="22"/>
        <end position="157"/>
    </location>
</feature>
<organism evidence="2 3">
    <name type="scientific">Agrococcus baldri</name>
    <dbReference type="NCBI Taxonomy" id="153730"/>
    <lineage>
        <taxon>Bacteria</taxon>
        <taxon>Bacillati</taxon>
        <taxon>Actinomycetota</taxon>
        <taxon>Actinomycetes</taxon>
        <taxon>Micrococcales</taxon>
        <taxon>Microbacteriaceae</taxon>
        <taxon>Agrococcus</taxon>
    </lineage>
</organism>
<sequence>MRAFRIFPFDGGAAAGEPGHPLFVARSLQGSGRWDNPDRYAAGYFSLSARGAVSEIYGGMAVWRPALFDDLPSPRRLGEFEVPDDLELADFDDPAMLSRFQLRVADVGIRDPRRTQQIAARVHDAGFAGIRWPSLYHPGLTNLVVFDPAERGVTFLSAERLSTEHPAVVAAAERIVRHIAR</sequence>
<accession>A0AA94HLZ4</accession>
<dbReference type="RefSeq" id="WP_177220279.1">
    <property type="nucleotide sequence ID" value="NZ_FOZN01000002.1"/>
</dbReference>
<dbReference type="EMBL" id="FOZN01000002">
    <property type="protein sequence ID" value="SFS09574.1"/>
    <property type="molecule type" value="Genomic_DNA"/>
</dbReference>
<comment type="caution">
    <text evidence="2">The sequence shown here is derived from an EMBL/GenBank/DDBJ whole genome shotgun (WGS) entry which is preliminary data.</text>
</comment>
<evidence type="ECO:0000313" key="3">
    <source>
        <dbReference type="Proteomes" id="UP000198506"/>
    </source>
</evidence>
<dbReference type="InterPro" id="IPR014914">
    <property type="entry name" value="RES_dom"/>
</dbReference>
<evidence type="ECO:0000313" key="2">
    <source>
        <dbReference type="EMBL" id="SFS09574.1"/>
    </source>
</evidence>